<dbReference type="InterPro" id="IPR011991">
    <property type="entry name" value="ArsR-like_HTH"/>
</dbReference>
<name>A6TP93_ALKMQ</name>
<evidence type="ECO:0000256" key="3">
    <source>
        <dbReference type="ARBA" id="ARBA00023163"/>
    </source>
</evidence>
<sequence length="114" mass="13718">MEKLLNFFKILSDETRFRIIMLLYNRECCVCEMAEILKISQPNVSRNLSKLKDLEIVRGQRQGQLVFYYLNKKDDLVENIIEDIHKEVKENPIILQDLRELRRREDEGTMCVRE</sequence>
<keyword evidence="2" id="KW-0238">DNA-binding</keyword>
<dbReference type="PANTHER" id="PTHR43132:SF6">
    <property type="entry name" value="HTH-TYPE TRANSCRIPTIONAL REPRESSOR CZRA"/>
    <property type="match status" value="1"/>
</dbReference>
<dbReference type="NCBIfam" id="NF033788">
    <property type="entry name" value="HTH_metalloreg"/>
    <property type="match status" value="1"/>
</dbReference>
<dbReference type="OrthoDB" id="9798835at2"/>
<dbReference type="PANTHER" id="PTHR43132">
    <property type="entry name" value="ARSENICAL RESISTANCE OPERON REPRESSOR ARSR-RELATED"/>
    <property type="match status" value="1"/>
</dbReference>
<evidence type="ECO:0000259" key="4">
    <source>
        <dbReference type="PROSITE" id="PS50987"/>
    </source>
</evidence>
<dbReference type="KEGG" id="amt:Amet_1841"/>
<evidence type="ECO:0000313" key="6">
    <source>
        <dbReference type="Proteomes" id="UP000001572"/>
    </source>
</evidence>
<dbReference type="RefSeq" id="WP_012063046.1">
    <property type="nucleotide sequence ID" value="NC_009633.1"/>
</dbReference>
<evidence type="ECO:0000256" key="1">
    <source>
        <dbReference type="ARBA" id="ARBA00023015"/>
    </source>
</evidence>
<dbReference type="PROSITE" id="PS50987">
    <property type="entry name" value="HTH_ARSR_2"/>
    <property type="match status" value="1"/>
</dbReference>
<feature type="domain" description="HTH arsR-type" evidence="4">
    <location>
        <begin position="1"/>
        <end position="92"/>
    </location>
</feature>
<dbReference type="CDD" id="cd00090">
    <property type="entry name" value="HTH_ARSR"/>
    <property type="match status" value="1"/>
</dbReference>
<dbReference type="STRING" id="293826.Amet_1841"/>
<dbReference type="SMART" id="SM00418">
    <property type="entry name" value="HTH_ARSR"/>
    <property type="match status" value="1"/>
</dbReference>
<evidence type="ECO:0000256" key="2">
    <source>
        <dbReference type="ARBA" id="ARBA00023125"/>
    </source>
</evidence>
<dbReference type="EMBL" id="CP000724">
    <property type="protein sequence ID" value="ABR48011.1"/>
    <property type="molecule type" value="Genomic_DNA"/>
</dbReference>
<dbReference type="Proteomes" id="UP000001572">
    <property type="component" value="Chromosome"/>
</dbReference>
<dbReference type="Pfam" id="PF01022">
    <property type="entry name" value="HTH_5"/>
    <property type="match status" value="1"/>
</dbReference>
<dbReference type="InterPro" id="IPR036390">
    <property type="entry name" value="WH_DNA-bd_sf"/>
</dbReference>
<dbReference type="eggNOG" id="COG0640">
    <property type="taxonomic scope" value="Bacteria"/>
</dbReference>
<dbReference type="SUPFAM" id="SSF46785">
    <property type="entry name" value="Winged helix' DNA-binding domain"/>
    <property type="match status" value="1"/>
</dbReference>
<evidence type="ECO:0000313" key="5">
    <source>
        <dbReference type="EMBL" id="ABR48011.1"/>
    </source>
</evidence>
<dbReference type="HOGENOM" id="CLU_097806_3_1_9"/>
<dbReference type="InterPro" id="IPR001845">
    <property type="entry name" value="HTH_ArsR_DNA-bd_dom"/>
</dbReference>
<dbReference type="InterPro" id="IPR051011">
    <property type="entry name" value="Metal_resp_trans_reg"/>
</dbReference>
<dbReference type="GO" id="GO:0003700">
    <property type="term" value="F:DNA-binding transcription factor activity"/>
    <property type="evidence" value="ECO:0007669"/>
    <property type="project" value="InterPro"/>
</dbReference>
<reference evidence="6" key="1">
    <citation type="journal article" date="2016" name="Genome Announc.">
        <title>Complete genome sequence of Alkaliphilus metalliredigens strain QYMF, an alkaliphilic and metal-reducing bacterium isolated from borax-contaminated leachate ponds.</title>
        <authorList>
            <person name="Hwang C."/>
            <person name="Copeland A."/>
            <person name="Lucas S."/>
            <person name="Lapidus A."/>
            <person name="Barry K."/>
            <person name="Detter J.C."/>
            <person name="Glavina Del Rio T."/>
            <person name="Hammon N."/>
            <person name="Israni S."/>
            <person name="Dalin E."/>
            <person name="Tice H."/>
            <person name="Pitluck S."/>
            <person name="Chertkov O."/>
            <person name="Brettin T."/>
            <person name="Bruce D."/>
            <person name="Han C."/>
            <person name="Schmutz J."/>
            <person name="Larimer F."/>
            <person name="Land M.L."/>
            <person name="Hauser L."/>
            <person name="Kyrpides N."/>
            <person name="Mikhailova N."/>
            <person name="Ye Q."/>
            <person name="Zhou J."/>
            <person name="Richardson P."/>
            <person name="Fields M.W."/>
        </authorList>
    </citation>
    <scope>NUCLEOTIDE SEQUENCE [LARGE SCALE GENOMIC DNA]</scope>
    <source>
        <strain evidence="6">QYMF</strain>
    </source>
</reference>
<dbReference type="InterPro" id="IPR036388">
    <property type="entry name" value="WH-like_DNA-bd_sf"/>
</dbReference>
<dbReference type="Gene3D" id="1.10.10.10">
    <property type="entry name" value="Winged helix-like DNA-binding domain superfamily/Winged helix DNA-binding domain"/>
    <property type="match status" value="1"/>
</dbReference>
<gene>
    <name evidence="5" type="ordered locus">Amet_1841</name>
</gene>
<dbReference type="GO" id="GO:0003677">
    <property type="term" value="F:DNA binding"/>
    <property type="evidence" value="ECO:0007669"/>
    <property type="project" value="UniProtKB-KW"/>
</dbReference>
<keyword evidence="3" id="KW-0804">Transcription</keyword>
<proteinExistence type="predicted"/>
<dbReference type="AlphaFoldDB" id="A6TP93"/>
<organism evidence="5 6">
    <name type="scientific">Alkaliphilus metalliredigens (strain QYMF)</name>
    <dbReference type="NCBI Taxonomy" id="293826"/>
    <lineage>
        <taxon>Bacteria</taxon>
        <taxon>Bacillati</taxon>
        <taxon>Bacillota</taxon>
        <taxon>Clostridia</taxon>
        <taxon>Peptostreptococcales</taxon>
        <taxon>Natronincolaceae</taxon>
        <taxon>Alkaliphilus</taxon>
    </lineage>
</organism>
<keyword evidence="6" id="KW-1185">Reference proteome</keyword>
<keyword evidence="1" id="KW-0805">Transcription regulation</keyword>
<accession>A6TP93</accession>
<dbReference type="PRINTS" id="PR00778">
    <property type="entry name" value="HTHARSR"/>
</dbReference>
<protein>
    <submittedName>
        <fullName evidence="5">Regulatory protein, ArsR</fullName>
    </submittedName>
</protein>